<keyword evidence="3" id="KW-1185">Reference proteome</keyword>
<dbReference type="Proteomes" id="UP001162029">
    <property type="component" value="Unassembled WGS sequence"/>
</dbReference>
<keyword evidence="1" id="KW-0472">Membrane</keyword>
<feature type="transmembrane region" description="Helical" evidence="1">
    <location>
        <begin position="171"/>
        <end position="191"/>
    </location>
</feature>
<protein>
    <submittedName>
        <fullName evidence="2">Uncharacterized protein</fullName>
    </submittedName>
</protein>
<sequence>MRLRAIVHRDGIRDTFNSAHADHKVSTTDRLVSYNADGRTRALQELATSNKAEVDSESFALVDSYDCKNDMVATVRKVFKANDATFDTHFRKRGPDLLYTGTPPDSRSIMGLVNSNACSVAMRHGARTPTAEQFNEMMTWRRDVNLARAAHKPFDGRSETFAVFTRNLRKAIVTTAALMTFAMTLALAAALI</sequence>
<dbReference type="EMBL" id="CANTFM010001338">
    <property type="protein sequence ID" value="CAI5738493.1"/>
    <property type="molecule type" value="Genomic_DNA"/>
</dbReference>
<dbReference type="AlphaFoldDB" id="A0AAV0UQA7"/>
<keyword evidence="1" id="KW-1133">Transmembrane helix</keyword>
<evidence type="ECO:0000313" key="3">
    <source>
        <dbReference type="Proteomes" id="UP001162029"/>
    </source>
</evidence>
<name>A0AAV0UQA7_9STRA</name>
<organism evidence="2 3">
    <name type="scientific">Peronospora destructor</name>
    <dbReference type="NCBI Taxonomy" id="86335"/>
    <lineage>
        <taxon>Eukaryota</taxon>
        <taxon>Sar</taxon>
        <taxon>Stramenopiles</taxon>
        <taxon>Oomycota</taxon>
        <taxon>Peronosporomycetes</taxon>
        <taxon>Peronosporales</taxon>
        <taxon>Peronosporaceae</taxon>
        <taxon>Peronospora</taxon>
    </lineage>
</organism>
<keyword evidence="1" id="KW-0812">Transmembrane</keyword>
<gene>
    <name evidence="2" type="ORF">PDE001_LOCUS6926</name>
</gene>
<comment type="caution">
    <text evidence="2">The sequence shown here is derived from an EMBL/GenBank/DDBJ whole genome shotgun (WGS) entry which is preliminary data.</text>
</comment>
<reference evidence="2" key="1">
    <citation type="submission" date="2022-12" db="EMBL/GenBank/DDBJ databases">
        <authorList>
            <person name="Webb A."/>
        </authorList>
    </citation>
    <scope>NUCLEOTIDE SEQUENCE</scope>
    <source>
        <strain evidence="2">Pd1</strain>
    </source>
</reference>
<evidence type="ECO:0000313" key="2">
    <source>
        <dbReference type="EMBL" id="CAI5738493.1"/>
    </source>
</evidence>
<evidence type="ECO:0000256" key="1">
    <source>
        <dbReference type="SAM" id="Phobius"/>
    </source>
</evidence>
<accession>A0AAV0UQA7</accession>
<proteinExistence type="predicted"/>